<feature type="signal peptide" evidence="2">
    <location>
        <begin position="1"/>
        <end position="16"/>
    </location>
</feature>
<dbReference type="AlphaFoldDB" id="A0A8J2T307"/>
<evidence type="ECO:0008006" key="5">
    <source>
        <dbReference type="Google" id="ProtNLM"/>
    </source>
</evidence>
<comment type="caution">
    <text evidence="3">The sequence shown here is derived from an EMBL/GenBank/DDBJ whole genome shotgun (WGS) entry which is preliminary data.</text>
</comment>
<feature type="region of interest" description="Disordered" evidence="1">
    <location>
        <begin position="256"/>
        <end position="291"/>
    </location>
</feature>
<keyword evidence="4" id="KW-1185">Reference proteome</keyword>
<sequence length="626" mass="67903">MRIALVIVAALHCVHGRFNAPPLRQCQGALRPFQGTQRDESTLAAIGGLVERVYVLCARRCERTPELAPSAWRHAFVVDGLRYDRCARVDGATRQQSRATLTHLAVLQDARETLALNATVLVLEDDAVATAAPPWSRARLAEFDATVLRAAGWLSVRLGWGFGGERAPGTTWSRDDGRGCACACDVSRRPWCALGRDCLVWSSVAYLASAGRTFDAWAALEDAPPNFIVVGHIERVAAAFSKVVVVPALAEQSGEAPAAWPAPPNSCAPEGPTSVPPLVPRPTAGSTASNATASDAPLARLAALRAAGSLSAAEFAHAQEIVRNGNNRRPRRRLAAAAGVLYAVWDRPGGTPDRYVRDVVASLTFTRRVAVQASRYPVFLAASSGDLLARLARAAAPAPWDDSGVVGVDPRIKARAAATEDNIWLWRLSAWLQSPFEATLSLDTDVLVLRPTFVHSLLALETDAAAPVDPARYFAHSTWGADASAAPPFCACVLRLTKSPLVEAWLLGAADRLATKRHAHVRQGDQEMLWYEWQENLAGRLRLLILPEDYYCPNVPLSAARPPTWNTSWHGWNSRGAYACRAVHGHRQSEVTRARVAYCLGLDEAAFRRQCADTTARPPDRVVHRR</sequence>
<dbReference type="EMBL" id="CAKKNE010000006">
    <property type="protein sequence ID" value="CAH0379511.1"/>
    <property type="molecule type" value="Genomic_DNA"/>
</dbReference>
<feature type="chain" id="PRO_5035321697" description="Hexosyltransferase" evidence="2">
    <location>
        <begin position="17"/>
        <end position="626"/>
    </location>
</feature>
<dbReference type="SUPFAM" id="SSF53448">
    <property type="entry name" value="Nucleotide-diphospho-sugar transferases"/>
    <property type="match status" value="1"/>
</dbReference>
<gene>
    <name evidence="3" type="ORF">PECAL_6P11380</name>
</gene>
<name>A0A8J2T307_9STRA</name>
<evidence type="ECO:0000313" key="3">
    <source>
        <dbReference type="EMBL" id="CAH0379511.1"/>
    </source>
</evidence>
<organism evidence="3 4">
    <name type="scientific">Pelagomonas calceolata</name>
    <dbReference type="NCBI Taxonomy" id="35677"/>
    <lineage>
        <taxon>Eukaryota</taxon>
        <taxon>Sar</taxon>
        <taxon>Stramenopiles</taxon>
        <taxon>Ochrophyta</taxon>
        <taxon>Pelagophyceae</taxon>
        <taxon>Pelagomonadales</taxon>
        <taxon>Pelagomonadaceae</taxon>
        <taxon>Pelagomonas</taxon>
    </lineage>
</organism>
<dbReference type="InterPro" id="IPR029044">
    <property type="entry name" value="Nucleotide-diphossugar_trans"/>
</dbReference>
<proteinExistence type="predicted"/>
<evidence type="ECO:0000313" key="4">
    <source>
        <dbReference type="Proteomes" id="UP000789595"/>
    </source>
</evidence>
<keyword evidence="2" id="KW-0732">Signal</keyword>
<evidence type="ECO:0000256" key="2">
    <source>
        <dbReference type="SAM" id="SignalP"/>
    </source>
</evidence>
<reference evidence="3" key="1">
    <citation type="submission" date="2021-11" db="EMBL/GenBank/DDBJ databases">
        <authorList>
            <consortium name="Genoscope - CEA"/>
            <person name="William W."/>
        </authorList>
    </citation>
    <scope>NUCLEOTIDE SEQUENCE</scope>
</reference>
<accession>A0A8J2T307</accession>
<protein>
    <recommendedName>
        <fullName evidence="5">Hexosyltransferase</fullName>
    </recommendedName>
</protein>
<dbReference type="Proteomes" id="UP000789595">
    <property type="component" value="Unassembled WGS sequence"/>
</dbReference>
<evidence type="ECO:0000256" key="1">
    <source>
        <dbReference type="SAM" id="MobiDB-lite"/>
    </source>
</evidence>